<dbReference type="STRING" id="910964.GEAM_0111"/>
<accession>A0A085GPJ4</accession>
<feature type="compositionally biased region" description="Low complexity" evidence="9">
    <location>
        <begin position="288"/>
        <end position="304"/>
    </location>
</feature>
<dbReference type="PANTHER" id="PTHR38038:SF1">
    <property type="entry name" value="PENICILLIN-BINDING PROTEIN ACTIVATOR LPOA"/>
    <property type="match status" value="1"/>
</dbReference>
<feature type="compositionally biased region" description="Low complexity" evidence="9">
    <location>
        <begin position="312"/>
        <end position="321"/>
    </location>
</feature>
<dbReference type="GO" id="GO:0031241">
    <property type="term" value="C:periplasmic side of cell outer membrane"/>
    <property type="evidence" value="ECO:0007669"/>
    <property type="project" value="UniProtKB-UniRule"/>
</dbReference>
<dbReference type="CDD" id="cd06339">
    <property type="entry name" value="PBP1_YraM_LppC_lipoprotein-like"/>
    <property type="match status" value="1"/>
</dbReference>
<evidence type="ECO:0000313" key="11">
    <source>
        <dbReference type="EMBL" id="KFC85639.1"/>
    </source>
</evidence>
<keyword evidence="2 8" id="KW-0133">Cell shape</keyword>
<dbReference type="GO" id="GO:0009252">
    <property type="term" value="P:peptidoglycan biosynthetic process"/>
    <property type="evidence" value="ECO:0007669"/>
    <property type="project" value="UniProtKB-UniRule"/>
</dbReference>
<dbReference type="Gene3D" id="1.25.40.10">
    <property type="entry name" value="Tetratricopeptide repeat domain"/>
    <property type="match status" value="1"/>
</dbReference>
<keyword evidence="12" id="KW-1185">Reference proteome</keyword>
<evidence type="ECO:0000256" key="7">
    <source>
        <dbReference type="ARBA" id="ARBA00023288"/>
    </source>
</evidence>
<evidence type="ECO:0000256" key="6">
    <source>
        <dbReference type="ARBA" id="ARBA00023237"/>
    </source>
</evidence>
<reference evidence="11 12" key="1">
    <citation type="submission" date="2014-05" db="EMBL/GenBank/DDBJ databases">
        <title>ATOL: Assembling a taxonomically balanced genome-scale reconstruction of the evolutionary history of the Enterobacteriaceae.</title>
        <authorList>
            <person name="Plunkett G.III."/>
            <person name="Neeno-Eckwall E.C."/>
            <person name="Glasner J.D."/>
            <person name="Perna N.T."/>
        </authorList>
    </citation>
    <scope>NUCLEOTIDE SEQUENCE [LARGE SCALE GENOMIC DNA]</scope>
    <source>
        <strain evidence="11 12">ATCC 33852</strain>
    </source>
</reference>
<evidence type="ECO:0000256" key="1">
    <source>
        <dbReference type="ARBA" id="ARBA00022729"/>
    </source>
</evidence>
<dbReference type="PANTHER" id="PTHR38038">
    <property type="entry name" value="PENICILLIN-BINDING PROTEIN ACTIVATOR LPOA"/>
    <property type="match status" value="1"/>
</dbReference>
<dbReference type="OrthoDB" id="6708821at2"/>
<organism evidence="11 12">
    <name type="scientific">Ewingella americana (strain ATCC 33852 / DSM 4580 / CCUG 14506 / JCM 5911 / LMG 7869 / NCTC 12157 / CDC 1468-78)</name>
    <dbReference type="NCBI Taxonomy" id="910964"/>
    <lineage>
        <taxon>Bacteria</taxon>
        <taxon>Pseudomonadati</taxon>
        <taxon>Pseudomonadota</taxon>
        <taxon>Gammaproteobacteria</taxon>
        <taxon>Enterobacterales</taxon>
        <taxon>Yersiniaceae</taxon>
        <taxon>Ewingella</taxon>
    </lineage>
</organism>
<evidence type="ECO:0000256" key="5">
    <source>
        <dbReference type="ARBA" id="ARBA00023139"/>
    </source>
</evidence>
<evidence type="ECO:0000256" key="2">
    <source>
        <dbReference type="ARBA" id="ARBA00022960"/>
    </source>
</evidence>
<dbReference type="InterPro" id="IPR007443">
    <property type="entry name" value="LpoA"/>
</dbReference>
<dbReference type="AlphaFoldDB" id="A0A085GPJ4"/>
<feature type="region of interest" description="Disordered" evidence="9">
    <location>
        <begin position="287"/>
        <end position="359"/>
    </location>
</feature>
<dbReference type="GO" id="GO:0008360">
    <property type="term" value="P:regulation of cell shape"/>
    <property type="evidence" value="ECO:0007669"/>
    <property type="project" value="UniProtKB-KW"/>
</dbReference>
<keyword evidence="3 8" id="KW-0573">Peptidoglycan synthesis</keyword>
<dbReference type="Gene3D" id="3.40.50.2300">
    <property type="match status" value="2"/>
</dbReference>
<dbReference type="EMBL" id="JMPJ01000017">
    <property type="protein sequence ID" value="KFC85639.1"/>
    <property type="molecule type" value="Genomic_DNA"/>
</dbReference>
<keyword evidence="4 8" id="KW-0472">Membrane</keyword>
<dbReference type="RefSeq" id="WP_034786760.1">
    <property type="nucleotide sequence ID" value="NZ_JMPJ01000017.1"/>
</dbReference>
<evidence type="ECO:0000256" key="4">
    <source>
        <dbReference type="ARBA" id="ARBA00023136"/>
    </source>
</evidence>
<dbReference type="SUPFAM" id="SSF53822">
    <property type="entry name" value="Periplasmic binding protein-like I"/>
    <property type="match status" value="1"/>
</dbReference>
<comment type="caution">
    <text evidence="11">The sequence shown here is derived from an EMBL/GenBank/DDBJ whole genome shotgun (WGS) entry which is preliminary data.</text>
</comment>
<proteinExistence type="inferred from homology"/>
<keyword evidence="6 8" id="KW-0998">Cell outer membrane</keyword>
<evidence type="ECO:0000313" key="12">
    <source>
        <dbReference type="Proteomes" id="UP000028640"/>
    </source>
</evidence>
<evidence type="ECO:0000256" key="8">
    <source>
        <dbReference type="HAMAP-Rule" id="MF_01890"/>
    </source>
</evidence>
<name>A0A085GPJ4_EWIA3</name>
<feature type="chain" id="PRO_5008820316" description="Penicillin-binding protein activator LpoA" evidence="10">
    <location>
        <begin position="32"/>
        <end position="688"/>
    </location>
</feature>
<dbReference type="GO" id="GO:0030234">
    <property type="term" value="F:enzyme regulator activity"/>
    <property type="evidence" value="ECO:0007669"/>
    <property type="project" value="UniProtKB-UniRule"/>
</dbReference>
<dbReference type="InterPro" id="IPR011990">
    <property type="entry name" value="TPR-like_helical_dom_sf"/>
</dbReference>
<comment type="function">
    <text evidence="8">Regulator of peptidoglycan synthesis that is essential for the function of penicillin-binding protein 1A (PBP1a).</text>
</comment>
<keyword evidence="7 11" id="KW-0449">Lipoprotein</keyword>
<dbReference type="Proteomes" id="UP000028640">
    <property type="component" value="Unassembled WGS sequence"/>
</dbReference>
<evidence type="ECO:0000256" key="3">
    <source>
        <dbReference type="ARBA" id="ARBA00022984"/>
    </source>
</evidence>
<keyword evidence="5" id="KW-0564">Palmitate</keyword>
<keyword evidence="1 8" id="KW-0732">Signal</keyword>
<dbReference type="HAMAP" id="MF_01890">
    <property type="entry name" value="LpoA"/>
    <property type="match status" value="1"/>
</dbReference>
<protein>
    <recommendedName>
        <fullName evidence="8">Penicillin-binding protein activator LpoA</fullName>
        <shortName evidence="8">PBP activator LpoA</shortName>
    </recommendedName>
</protein>
<dbReference type="InterPro" id="IPR028082">
    <property type="entry name" value="Peripla_BP_I"/>
</dbReference>
<feature type="signal peptide" evidence="10">
    <location>
        <begin position="1"/>
        <end position="31"/>
    </location>
</feature>
<feature type="compositionally biased region" description="Low complexity" evidence="9">
    <location>
        <begin position="330"/>
        <end position="346"/>
    </location>
</feature>
<dbReference type="eggNOG" id="COG3107">
    <property type="taxonomic scope" value="Bacteria"/>
</dbReference>
<dbReference type="Gene3D" id="1.25.40.650">
    <property type="match status" value="1"/>
</dbReference>
<dbReference type="GeneID" id="78381058"/>
<comment type="subunit">
    <text evidence="8">Interacts with PBP1a.</text>
</comment>
<gene>
    <name evidence="8" type="primary">lpoA</name>
    <name evidence="11" type="ORF">GEAM_0111</name>
</gene>
<evidence type="ECO:0000256" key="10">
    <source>
        <dbReference type="SAM" id="SignalP"/>
    </source>
</evidence>
<evidence type="ECO:0000256" key="9">
    <source>
        <dbReference type="SAM" id="MobiDB-lite"/>
    </source>
</evidence>
<sequence>MPSSTTFRTRTGRLIPAVIVAMLLASCSSQAPQAPTETVQAKATGSSDYYLQQAQQSGDDTKADWQLLAVRALLREGKVPQAADQLAKLPQNLTAVQAQEQQLVSAEVQVAQQNFQAAATTLSKIDPANLNSDQQARFYQAQIDASQGRTSLGLLRAYIAQEPLLQGKPHLNNIDATWAALIQMTPQDVSNITINANENTLQGWLDLLSVWQSNKQDPDLLKAGIKDWQRRYPVNPAAKTLPTQLNSVLNFQPSSTEKIALFLPMSGAAQVYGNAIQQGFNAAMNGLPSAQPAAQQQPAADPNAAPAPAPADPNAAVSPSAQQDGADQEQQPAVTPAAAAPAAAPAAPQPTTPANPSAQVKVYDTSTQPIPALLAQAQQDGATIVVGPLLKDQVSGLAGDQTPLNVLALNQPETEKSSPNICYFALSPEDEAQDAARHMWQQHRQAPLLLVPRGNFGDRIAQAFADEWQKQGGQTVLKQSLGSYAELKSTIRSGIRLTGTPVSSSAQAAAAAPQGVTIGGITIPAPPTDDQITQATGGGASGNVDSVYIVATQDELTLIKPMIDLAVSGRNKPAVYASSRSYQAGAGPDYRLEMEGVQFSDIPLLAGTNPALMQQATGQFKNDYSLVRLYAMGIDAWDLANHFSQMRQIPGFQINGNTGQLSANQNCVIHRKLPWLQYSQGALVPVSS</sequence>
<dbReference type="Pfam" id="PF04348">
    <property type="entry name" value="LppC"/>
    <property type="match status" value="2"/>
</dbReference>
<comment type="similarity">
    <text evidence="8">Belongs to the LpoA family.</text>
</comment>